<name>A0ACB8BDE2_9AGAM</name>
<proteinExistence type="predicted"/>
<gene>
    <name evidence="1" type="ORF">BV22DRAFT_1015851</name>
</gene>
<keyword evidence="2" id="KW-1185">Reference proteome</keyword>
<evidence type="ECO:0000313" key="2">
    <source>
        <dbReference type="Proteomes" id="UP000790709"/>
    </source>
</evidence>
<reference evidence="1" key="1">
    <citation type="journal article" date="2021" name="New Phytol.">
        <title>Evolutionary innovations through gain and loss of genes in the ectomycorrhizal Boletales.</title>
        <authorList>
            <person name="Wu G."/>
            <person name="Miyauchi S."/>
            <person name="Morin E."/>
            <person name="Kuo A."/>
            <person name="Drula E."/>
            <person name="Varga T."/>
            <person name="Kohler A."/>
            <person name="Feng B."/>
            <person name="Cao Y."/>
            <person name="Lipzen A."/>
            <person name="Daum C."/>
            <person name="Hundley H."/>
            <person name="Pangilinan J."/>
            <person name="Johnson J."/>
            <person name="Barry K."/>
            <person name="LaButti K."/>
            <person name="Ng V."/>
            <person name="Ahrendt S."/>
            <person name="Min B."/>
            <person name="Choi I.G."/>
            <person name="Park H."/>
            <person name="Plett J.M."/>
            <person name="Magnuson J."/>
            <person name="Spatafora J.W."/>
            <person name="Nagy L.G."/>
            <person name="Henrissat B."/>
            <person name="Grigoriev I.V."/>
            <person name="Yang Z.L."/>
            <person name="Xu J."/>
            <person name="Martin F.M."/>
        </authorList>
    </citation>
    <scope>NUCLEOTIDE SEQUENCE</scope>
    <source>
        <strain evidence="1">KUC20120723A-06</strain>
    </source>
</reference>
<organism evidence="1 2">
    <name type="scientific">Leucogyrophana mollusca</name>
    <dbReference type="NCBI Taxonomy" id="85980"/>
    <lineage>
        <taxon>Eukaryota</taxon>
        <taxon>Fungi</taxon>
        <taxon>Dikarya</taxon>
        <taxon>Basidiomycota</taxon>
        <taxon>Agaricomycotina</taxon>
        <taxon>Agaricomycetes</taxon>
        <taxon>Agaricomycetidae</taxon>
        <taxon>Boletales</taxon>
        <taxon>Boletales incertae sedis</taxon>
        <taxon>Leucogyrophana</taxon>
    </lineage>
</organism>
<protein>
    <submittedName>
        <fullName evidence="1">Cytochrome P450</fullName>
    </submittedName>
</protein>
<dbReference type="EMBL" id="MU266459">
    <property type="protein sequence ID" value="KAH7923206.1"/>
    <property type="molecule type" value="Genomic_DNA"/>
</dbReference>
<sequence>MSTSHALSLIPVFCVAFAIVTYLTRDREKSDFENQASLPPGPRPLPVVGNVIGFKTDEPWATYTEWSVIYGDILYSRFLGQEIIVISSEELAKALLERRSSNYSDRPFNPVMEPFGLTYSSAFMHYGNRWRLHRRLFHQVMRAEAVLEYRPLQLRKARQLLIDLLDTPEDYVAHLATYSNSIVMDVVYGYEAKPRNDPVISVVERSMEMFVKVVTLQKAAIVGSFPFLLSLPSWLPGASLKREAISTRRLSEDMIGVPFRYVQQSLASGNAKPSMVANALQKFSGRDESGYFEQAIKESSGTAFGASSETSSSTMLVFILAMINNPRVQERAQAEIDSVVGADRLPNFEDRSSMPFVDAVLRETLRWHPVLPLGVPHAATDSDVFEGYFIPRGATILPNAWAMSRNEEKYPGPEEFRPERFLSPDGELNDDTVSFAFGFGRRICVGRYLADASIWSAVVSMLAVFKFAKPLDDMGREVEIDVQWSTGITSHPVPFPCRIIPRVATMSAKTLGQMTNISDSAPLRGELR</sequence>
<comment type="caution">
    <text evidence="1">The sequence shown here is derived from an EMBL/GenBank/DDBJ whole genome shotgun (WGS) entry which is preliminary data.</text>
</comment>
<dbReference type="Proteomes" id="UP000790709">
    <property type="component" value="Unassembled WGS sequence"/>
</dbReference>
<accession>A0ACB8BDE2</accession>
<evidence type="ECO:0000313" key="1">
    <source>
        <dbReference type="EMBL" id="KAH7923206.1"/>
    </source>
</evidence>